<sequence length="104" mass="11679">MMETEMISARFAKDEIAVITERAKEEKTDKTTALRRIFSLGAKQYRLEKAVKQYESGKASLGASAKLAGTSIWEMMDELKRRGIVNPLTKEDYAGGYAIEKLLT</sequence>
<dbReference type="InterPro" id="IPR005368">
    <property type="entry name" value="UPF0175"/>
</dbReference>
<gene>
    <name evidence="1" type="ORF">FJY86_04030</name>
</gene>
<dbReference type="Pfam" id="PF03683">
    <property type="entry name" value="UPF0175"/>
    <property type="match status" value="1"/>
</dbReference>
<dbReference type="AlphaFoldDB" id="A0A8T4C834"/>
<reference evidence="1" key="1">
    <citation type="submission" date="2019-03" db="EMBL/GenBank/DDBJ databases">
        <title>Lake Tanganyika Metagenome-Assembled Genomes (MAGs).</title>
        <authorList>
            <person name="Tran P."/>
        </authorList>
    </citation>
    <scope>NUCLEOTIDE SEQUENCE</scope>
    <source>
        <strain evidence="1">M_DeepCast_50m_m2_156</strain>
    </source>
</reference>
<comment type="caution">
    <text evidence="1">The sequence shown here is derived from an EMBL/GenBank/DDBJ whole genome shotgun (WGS) entry which is preliminary data.</text>
</comment>
<dbReference type="Proteomes" id="UP000774699">
    <property type="component" value="Unassembled WGS sequence"/>
</dbReference>
<protein>
    <submittedName>
        <fullName evidence="1">Uncharacterized protein</fullName>
    </submittedName>
</protein>
<dbReference type="EMBL" id="VGJJ01000035">
    <property type="protein sequence ID" value="MBM3282477.1"/>
    <property type="molecule type" value="Genomic_DNA"/>
</dbReference>
<accession>A0A8T4C834</accession>
<proteinExistence type="predicted"/>
<organism evidence="1 2">
    <name type="scientific">Candidatus Iainarchaeum sp</name>
    <dbReference type="NCBI Taxonomy" id="3101447"/>
    <lineage>
        <taxon>Archaea</taxon>
        <taxon>Candidatus Iainarchaeota</taxon>
        <taxon>Candidatus Iainarchaeia</taxon>
        <taxon>Candidatus Iainarchaeales</taxon>
        <taxon>Candidatus Iainarchaeaceae</taxon>
        <taxon>Candidatus Iainarchaeum</taxon>
    </lineage>
</organism>
<evidence type="ECO:0000313" key="1">
    <source>
        <dbReference type="EMBL" id="MBM3282477.1"/>
    </source>
</evidence>
<evidence type="ECO:0000313" key="2">
    <source>
        <dbReference type="Proteomes" id="UP000774699"/>
    </source>
</evidence>
<name>A0A8T4C834_9ARCH</name>